<keyword evidence="1" id="KW-0812">Transmembrane</keyword>
<feature type="transmembrane region" description="Helical" evidence="1">
    <location>
        <begin position="260"/>
        <end position="284"/>
    </location>
</feature>
<feature type="transmembrane region" description="Helical" evidence="1">
    <location>
        <begin position="205"/>
        <end position="223"/>
    </location>
</feature>
<comment type="caution">
    <text evidence="2">The sequence shown here is derived from an EMBL/GenBank/DDBJ whole genome shotgun (WGS) entry which is preliminary data.</text>
</comment>
<dbReference type="AlphaFoldDB" id="A0A919X7E7"/>
<name>A0A919X7E7_9BACI</name>
<dbReference type="EMBL" id="BORP01000003">
    <property type="protein sequence ID" value="GIO27154.1"/>
    <property type="molecule type" value="Genomic_DNA"/>
</dbReference>
<feature type="transmembrane region" description="Helical" evidence="1">
    <location>
        <begin position="122"/>
        <end position="143"/>
    </location>
</feature>
<accession>A0A919X7E7</accession>
<organism evidence="2 3">
    <name type="scientific">Ornithinibacillus bavariensis</name>
    <dbReference type="NCBI Taxonomy" id="545502"/>
    <lineage>
        <taxon>Bacteria</taxon>
        <taxon>Bacillati</taxon>
        <taxon>Bacillota</taxon>
        <taxon>Bacilli</taxon>
        <taxon>Bacillales</taxon>
        <taxon>Bacillaceae</taxon>
        <taxon>Ornithinibacillus</taxon>
    </lineage>
</organism>
<dbReference type="Proteomes" id="UP000676917">
    <property type="component" value="Unassembled WGS sequence"/>
</dbReference>
<keyword evidence="1" id="KW-0472">Membrane</keyword>
<evidence type="ECO:0000256" key="1">
    <source>
        <dbReference type="SAM" id="Phobius"/>
    </source>
</evidence>
<feature type="transmembrane region" description="Helical" evidence="1">
    <location>
        <begin position="163"/>
        <end position="185"/>
    </location>
</feature>
<feature type="transmembrane region" description="Helical" evidence="1">
    <location>
        <begin position="229"/>
        <end position="248"/>
    </location>
</feature>
<gene>
    <name evidence="2" type="ORF">J43TS3_17650</name>
</gene>
<protein>
    <recommendedName>
        <fullName evidence="4">Zinc ribbon domain-containing protein</fullName>
    </recommendedName>
</protein>
<reference evidence="2" key="1">
    <citation type="submission" date="2021-03" db="EMBL/GenBank/DDBJ databases">
        <title>Antimicrobial resistance genes in bacteria isolated from Japanese honey, and their potential for conferring macrolide and lincosamide resistance in the American foulbrood pathogen Paenibacillus larvae.</title>
        <authorList>
            <person name="Okamoto M."/>
            <person name="Kumagai M."/>
            <person name="Kanamori H."/>
            <person name="Takamatsu D."/>
        </authorList>
    </citation>
    <scope>NUCLEOTIDE SEQUENCE</scope>
    <source>
        <strain evidence="2">J43TS3</strain>
    </source>
</reference>
<evidence type="ECO:0000313" key="2">
    <source>
        <dbReference type="EMBL" id="GIO27154.1"/>
    </source>
</evidence>
<evidence type="ECO:0000313" key="3">
    <source>
        <dbReference type="Proteomes" id="UP000676917"/>
    </source>
</evidence>
<dbReference type="RefSeq" id="WP_212920659.1">
    <property type="nucleotide sequence ID" value="NZ_BORP01000003.1"/>
</dbReference>
<sequence>MKCQHCGHESESGRFCSNCGGLLEHSELVQEQPKVEETVPYESMEIEQTESVNEQVELNDSTGFLTALHTNSNQSQKEQTKKQENKSDFTDQLTLVFANFGHFFLTLVKQPTMARKANHKDLFSSLITIVAFALIVAFTLFLPHAFIARSTWFMPAPSIFYELFMPLLLVIILLAGIASLTYVAAKITKVDFTYLDVIGKYGAYLLPYALLYLVGAVLSIGHLPFLPTILFTISIMGPIFAIPACILYEKEATGLDRIYTLLGQYFVSFLFIFLVANSLIGAFMRDVFYFLR</sequence>
<evidence type="ECO:0008006" key="4">
    <source>
        <dbReference type="Google" id="ProtNLM"/>
    </source>
</evidence>
<keyword evidence="3" id="KW-1185">Reference proteome</keyword>
<keyword evidence="1" id="KW-1133">Transmembrane helix</keyword>
<proteinExistence type="predicted"/>